<dbReference type="Gene3D" id="3.40.50.10380">
    <property type="entry name" value="Malic enzyme, N-terminal domain"/>
    <property type="match status" value="1"/>
</dbReference>
<evidence type="ECO:0000313" key="15">
    <source>
        <dbReference type="EMBL" id="KAF2197506.1"/>
    </source>
</evidence>
<dbReference type="GO" id="GO:0004471">
    <property type="term" value="F:malate dehydrogenase (decarboxylating) (NAD+) activity"/>
    <property type="evidence" value="ECO:0007669"/>
    <property type="project" value="TreeGrafter"/>
</dbReference>
<dbReference type="Gene3D" id="3.40.50.720">
    <property type="entry name" value="NAD(P)-binding Rossmann-like Domain"/>
    <property type="match status" value="1"/>
</dbReference>
<evidence type="ECO:0000256" key="1">
    <source>
        <dbReference type="ARBA" id="ARBA00001936"/>
    </source>
</evidence>
<dbReference type="Pfam" id="PF03949">
    <property type="entry name" value="Malic_M"/>
    <property type="match status" value="1"/>
</dbReference>
<evidence type="ECO:0000313" key="16">
    <source>
        <dbReference type="Proteomes" id="UP000799536"/>
    </source>
</evidence>
<keyword evidence="3 10" id="KW-0479">Metal-binding</keyword>
<dbReference type="Pfam" id="PF00390">
    <property type="entry name" value="malic"/>
    <property type="match status" value="1"/>
</dbReference>
<comment type="caution">
    <text evidence="15">The sequence shown here is derived from an EMBL/GenBank/DDBJ whole genome shotgun (WGS) entry which is preliminary data.</text>
</comment>
<dbReference type="Proteomes" id="UP000799536">
    <property type="component" value="Unassembled WGS sequence"/>
</dbReference>
<dbReference type="GO" id="GO:0005829">
    <property type="term" value="C:cytosol"/>
    <property type="evidence" value="ECO:0007669"/>
    <property type="project" value="TreeGrafter"/>
</dbReference>
<organism evidence="15 16">
    <name type="scientific">Delitschia confertaspora ATCC 74209</name>
    <dbReference type="NCBI Taxonomy" id="1513339"/>
    <lineage>
        <taxon>Eukaryota</taxon>
        <taxon>Fungi</taxon>
        <taxon>Dikarya</taxon>
        <taxon>Ascomycota</taxon>
        <taxon>Pezizomycotina</taxon>
        <taxon>Dothideomycetes</taxon>
        <taxon>Pleosporomycetidae</taxon>
        <taxon>Pleosporales</taxon>
        <taxon>Delitschiaceae</taxon>
        <taxon>Delitschia</taxon>
    </lineage>
</organism>
<dbReference type="EMBL" id="ML994228">
    <property type="protein sequence ID" value="KAF2197506.1"/>
    <property type="molecule type" value="Genomic_DNA"/>
</dbReference>
<feature type="compositionally biased region" description="Basic and acidic residues" evidence="12">
    <location>
        <begin position="1"/>
        <end position="14"/>
    </location>
</feature>
<feature type="binding site" evidence="10">
    <location>
        <position position="284"/>
    </location>
    <ligand>
        <name>a divalent metal cation</name>
        <dbReference type="ChEBI" id="CHEBI:60240"/>
    </ligand>
</feature>
<dbReference type="InterPro" id="IPR036291">
    <property type="entry name" value="NAD(P)-bd_dom_sf"/>
</dbReference>
<evidence type="ECO:0000256" key="6">
    <source>
        <dbReference type="ARBA" id="ARBA00050168"/>
    </source>
</evidence>
<dbReference type="InterPro" id="IPR015884">
    <property type="entry name" value="Malic_enzyme_CS"/>
</dbReference>
<feature type="domain" description="Malic enzyme N-terminal" evidence="14">
    <location>
        <begin position="94"/>
        <end position="275"/>
    </location>
</feature>
<dbReference type="InterPro" id="IPR012302">
    <property type="entry name" value="Malic_NAD-bd"/>
</dbReference>
<dbReference type="GO" id="GO:0051287">
    <property type="term" value="F:NAD binding"/>
    <property type="evidence" value="ECO:0007669"/>
    <property type="project" value="InterPro"/>
</dbReference>
<dbReference type="OrthoDB" id="5365701at2759"/>
<dbReference type="SMART" id="SM01274">
    <property type="entry name" value="malic"/>
    <property type="match status" value="1"/>
</dbReference>
<dbReference type="InterPro" id="IPR046346">
    <property type="entry name" value="Aminoacid_DH-like_N_sf"/>
</dbReference>
<gene>
    <name evidence="15" type="ORF">GQ43DRAFT_380852</name>
</gene>
<evidence type="ECO:0000256" key="5">
    <source>
        <dbReference type="ARBA" id="ARBA00023027"/>
    </source>
</evidence>
<keyword evidence="5" id="KW-0520">NAD</keyword>
<dbReference type="PRINTS" id="PR00072">
    <property type="entry name" value="MALOXRDTASE"/>
</dbReference>
<protein>
    <recommendedName>
        <fullName evidence="11">Malic enzyme</fullName>
    </recommendedName>
</protein>
<dbReference type="FunFam" id="3.40.50.720:FF:000055">
    <property type="entry name" value="NAD-dependent malic enzyme"/>
    <property type="match status" value="1"/>
</dbReference>
<comment type="cofactor">
    <cofactor evidence="1">
        <name>Mn(2+)</name>
        <dbReference type="ChEBI" id="CHEBI:29035"/>
    </cofactor>
</comment>
<dbReference type="CDD" id="cd05312">
    <property type="entry name" value="NAD_bind_1_malic_enz"/>
    <property type="match status" value="1"/>
</dbReference>
<feature type="domain" description="Malic enzyme NAD-binding" evidence="13">
    <location>
        <begin position="285"/>
        <end position="543"/>
    </location>
</feature>
<comment type="catalytic activity">
    <reaction evidence="6">
        <text>oxaloacetate + H(+) = pyruvate + CO2</text>
        <dbReference type="Rhea" id="RHEA:15641"/>
        <dbReference type="ChEBI" id="CHEBI:15361"/>
        <dbReference type="ChEBI" id="CHEBI:15378"/>
        <dbReference type="ChEBI" id="CHEBI:16452"/>
        <dbReference type="ChEBI" id="CHEBI:16526"/>
        <dbReference type="EC" id="1.1.1.38"/>
    </reaction>
</comment>
<evidence type="ECO:0000256" key="12">
    <source>
        <dbReference type="SAM" id="MobiDB-lite"/>
    </source>
</evidence>
<keyword evidence="16" id="KW-1185">Reference proteome</keyword>
<dbReference type="InterPro" id="IPR037062">
    <property type="entry name" value="Malic_N_dom_sf"/>
</dbReference>
<evidence type="ECO:0000256" key="2">
    <source>
        <dbReference type="ARBA" id="ARBA00008785"/>
    </source>
</evidence>
<dbReference type="AlphaFoldDB" id="A0A9P4JDL6"/>
<dbReference type="GO" id="GO:0005739">
    <property type="term" value="C:mitochondrion"/>
    <property type="evidence" value="ECO:0007669"/>
    <property type="project" value="TreeGrafter"/>
</dbReference>
<comment type="similarity">
    <text evidence="2 11">Belongs to the malic enzymes family.</text>
</comment>
<feature type="active site" description="Proton donor" evidence="8">
    <location>
        <position position="117"/>
    </location>
</feature>
<evidence type="ECO:0000256" key="4">
    <source>
        <dbReference type="ARBA" id="ARBA00023002"/>
    </source>
</evidence>
<evidence type="ECO:0000256" key="7">
    <source>
        <dbReference type="ARBA" id="ARBA00052591"/>
    </source>
</evidence>
<evidence type="ECO:0000256" key="11">
    <source>
        <dbReference type="RuleBase" id="RU003426"/>
    </source>
</evidence>
<dbReference type="PROSITE" id="PS00331">
    <property type="entry name" value="MALIC_ENZYMES"/>
    <property type="match status" value="1"/>
</dbReference>
<name>A0A9P4JDL6_9PLEO</name>
<keyword evidence="4 11" id="KW-0560">Oxidoreductase</keyword>
<evidence type="ECO:0000256" key="9">
    <source>
        <dbReference type="PIRSR" id="PIRSR000106-2"/>
    </source>
</evidence>
<accession>A0A9P4JDL6</accession>
<feature type="region of interest" description="Disordered" evidence="12">
    <location>
        <begin position="1"/>
        <end position="24"/>
    </location>
</feature>
<dbReference type="PANTHER" id="PTHR23406:SF34">
    <property type="entry name" value="NAD-DEPENDENT MALIC ENZYME, MITOCHONDRIAL"/>
    <property type="match status" value="1"/>
</dbReference>
<reference evidence="15" key="1">
    <citation type="journal article" date="2020" name="Stud. Mycol.">
        <title>101 Dothideomycetes genomes: a test case for predicting lifestyles and emergence of pathogens.</title>
        <authorList>
            <person name="Haridas S."/>
            <person name="Albert R."/>
            <person name="Binder M."/>
            <person name="Bloem J."/>
            <person name="Labutti K."/>
            <person name="Salamov A."/>
            <person name="Andreopoulos B."/>
            <person name="Baker S."/>
            <person name="Barry K."/>
            <person name="Bills G."/>
            <person name="Bluhm B."/>
            <person name="Cannon C."/>
            <person name="Castanera R."/>
            <person name="Culley D."/>
            <person name="Daum C."/>
            <person name="Ezra D."/>
            <person name="Gonzalez J."/>
            <person name="Henrissat B."/>
            <person name="Kuo A."/>
            <person name="Liang C."/>
            <person name="Lipzen A."/>
            <person name="Lutzoni F."/>
            <person name="Magnuson J."/>
            <person name="Mondo S."/>
            <person name="Nolan M."/>
            <person name="Ohm R."/>
            <person name="Pangilinan J."/>
            <person name="Park H.-J."/>
            <person name="Ramirez L."/>
            <person name="Alfaro M."/>
            <person name="Sun H."/>
            <person name="Tritt A."/>
            <person name="Yoshinaga Y."/>
            <person name="Zwiers L.-H."/>
            <person name="Turgeon B."/>
            <person name="Goodwin S."/>
            <person name="Spatafora J."/>
            <person name="Crous P."/>
            <person name="Grigoriev I."/>
        </authorList>
    </citation>
    <scope>NUCLEOTIDE SEQUENCE</scope>
    <source>
        <strain evidence="15">ATCC 74209</strain>
    </source>
</reference>
<dbReference type="GO" id="GO:0006108">
    <property type="term" value="P:malate metabolic process"/>
    <property type="evidence" value="ECO:0007669"/>
    <property type="project" value="TreeGrafter"/>
</dbReference>
<evidence type="ECO:0000256" key="3">
    <source>
        <dbReference type="ARBA" id="ARBA00022723"/>
    </source>
</evidence>
<dbReference type="SUPFAM" id="SSF53223">
    <property type="entry name" value="Aminoacid dehydrogenase-like, N-terminal domain"/>
    <property type="match status" value="1"/>
</dbReference>
<dbReference type="GO" id="GO:0046872">
    <property type="term" value="F:metal ion binding"/>
    <property type="evidence" value="ECO:0007669"/>
    <property type="project" value="UniProtKB-KW"/>
</dbReference>
<comment type="catalytic activity">
    <reaction evidence="7">
        <text>(S)-malate + NAD(+) = pyruvate + CO2 + NADH</text>
        <dbReference type="Rhea" id="RHEA:12653"/>
        <dbReference type="ChEBI" id="CHEBI:15361"/>
        <dbReference type="ChEBI" id="CHEBI:15589"/>
        <dbReference type="ChEBI" id="CHEBI:16526"/>
        <dbReference type="ChEBI" id="CHEBI:57540"/>
        <dbReference type="ChEBI" id="CHEBI:57945"/>
        <dbReference type="EC" id="1.1.1.38"/>
    </reaction>
</comment>
<dbReference type="SMART" id="SM00919">
    <property type="entry name" value="Malic_M"/>
    <property type="match status" value="1"/>
</dbReference>
<sequence>MSSHPKEKNNERFGHLPLSTSGPQECSLTGAALLRNPPFNKGSAFTKEERETFKLHSLIPPNIQTLQEQVDRAYEQYSSRPNDLAKNTFMTSMKEQNEVLYYKLIQDHIKEMFSVIYTPTEGEAIQNYSRLFRRPEGCFLNIEDQDRIEDNMDQWGEPDGIDVIVVSDGEQILGIGDQGVGGILISIAKLVIYTLCAGIHPSRTLPVVLDCGTNNKDLLDDELYLGLRQPRARGEKYDQFVDKFVKACRKRYPKAYIHFEDFGLNNARRILEKYTPQFACFNDDVQGTGCVTLAAIYTAFKVSGVKWDDARFLMYGAGTAGTGIADQLKDAIATETGKSKDEASKQIWCVDKPGLLLKSKKDKLTPAQVHYAREDKEWEGKDHNDLCAIIKEVKPHVLVGTSTVAGAFSKEAVQEMAKHVERPVIFPLSNPTKLHEAKPQDLFDWTEGKALVATGSPFPPATYNGKEYEISECNNSVTFPGIGLGAVLSRAHLLPPSLLVAAVKALASLAPTIKGTGAGLLPDVTDVREVSVQIAKNVIKAAVKEGLNEEKNIPKNDDDLEEWIREQMWDARYRSLKLVEATEATPLAKGEAGTSTMRRAAKL</sequence>
<comment type="cofactor">
    <cofactor evidence="10">
        <name>Mg(2+)</name>
        <dbReference type="ChEBI" id="CHEBI:18420"/>
    </cofactor>
    <cofactor evidence="10">
        <name>Mn(2+)</name>
        <dbReference type="ChEBI" id="CHEBI:29035"/>
    </cofactor>
    <text evidence="10">Divalent metal cations. Prefers magnesium or manganese.</text>
</comment>
<dbReference type="FunFam" id="3.40.50.10380:FF:000001">
    <property type="entry name" value="NAD-dependent malic enzyme"/>
    <property type="match status" value="1"/>
</dbReference>
<evidence type="ECO:0000259" key="13">
    <source>
        <dbReference type="SMART" id="SM00919"/>
    </source>
</evidence>
<feature type="binding site" evidence="10">
    <location>
        <position position="260"/>
    </location>
    <ligand>
        <name>a divalent metal cation</name>
        <dbReference type="ChEBI" id="CHEBI:60240"/>
    </ligand>
</feature>
<dbReference type="NCBIfam" id="NF010052">
    <property type="entry name" value="PRK13529.1"/>
    <property type="match status" value="1"/>
</dbReference>
<dbReference type="SUPFAM" id="SSF51735">
    <property type="entry name" value="NAD(P)-binding Rossmann-fold domains"/>
    <property type="match status" value="1"/>
</dbReference>
<feature type="binding site" evidence="9">
    <location>
        <position position="474"/>
    </location>
    <ligand>
        <name>(S)-malate</name>
        <dbReference type="ChEBI" id="CHEBI:15589"/>
    </ligand>
</feature>
<dbReference type="InterPro" id="IPR001891">
    <property type="entry name" value="Malic_OxRdtase"/>
</dbReference>
<evidence type="ECO:0000256" key="8">
    <source>
        <dbReference type="PIRSR" id="PIRSR000106-1"/>
    </source>
</evidence>
<feature type="active site" description="Proton acceptor" evidence="8">
    <location>
        <position position="189"/>
    </location>
</feature>
<evidence type="ECO:0000256" key="10">
    <source>
        <dbReference type="PIRSR" id="PIRSR000106-3"/>
    </source>
</evidence>
<proteinExistence type="inferred from homology"/>
<evidence type="ECO:0000259" key="14">
    <source>
        <dbReference type="SMART" id="SM01274"/>
    </source>
</evidence>
<dbReference type="PIRSF" id="PIRSF000106">
    <property type="entry name" value="ME"/>
    <property type="match status" value="1"/>
</dbReference>
<feature type="binding site" evidence="10">
    <location>
        <position position="261"/>
    </location>
    <ligand>
        <name>a divalent metal cation</name>
        <dbReference type="ChEBI" id="CHEBI:60240"/>
    </ligand>
</feature>
<dbReference type="PANTHER" id="PTHR23406">
    <property type="entry name" value="MALIC ENZYME-RELATED"/>
    <property type="match status" value="1"/>
</dbReference>
<dbReference type="InterPro" id="IPR012301">
    <property type="entry name" value="Malic_N_dom"/>
</dbReference>
<feature type="binding site" evidence="9">
    <location>
        <position position="430"/>
    </location>
    <ligand>
        <name>(S)-malate</name>
        <dbReference type="ChEBI" id="CHEBI:15589"/>
    </ligand>
</feature>